<reference evidence="6" key="1">
    <citation type="journal article" date="2010" name="Genome Res.">
        <title>Population genomic sequencing of Coccidioides fungi reveals recent hybridization and transposon control.</title>
        <authorList>
            <person name="Neafsey D.E."/>
            <person name="Barker B.M."/>
            <person name="Sharpton T.J."/>
            <person name="Stajich J.E."/>
            <person name="Park D.J."/>
            <person name="Whiston E."/>
            <person name="Hung C.-Y."/>
            <person name="McMahan C."/>
            <person name="White J."/>
            <person name="Sykes S."/>
            <person name="Heiman D."/>
            <person name="Young S."/>
            <person name="Zeng Q."/>
            <person name="Abouelleil A."/>
            <person name="Aftuck L."/>
            <person name="Bessette D."/>
            <person name="Brown A."/>
            <person name="FitzGerald M."/>
            <person name="Lui A."/>
            <person name="Macdonald J.P."/>
            <person name="Priest M."/>
            <person name="Orbach M.J."/>
            <person name="Galgiani J.N."/>
            <person name="Kirkland T.N."/>
            <person name="Cole G.T."/>
            <person name="Birren B.W."/>
            <person name="Henn M.R."/>
            <person name="Taylor J.W."/>
            <person name="Rounsley S.D."/>
        </authorList>
    </citation>
    <scope>NUCLEOTIDE SEQUENCE [LARGE SCALE GENOMIC DNA]</scope>
    <source>
        <strain evidence="6">RMSCC 2394</strain>
    </source>
</reference>
<dbReference type="Pfam" id="PF03462">
    <property type="entry name" value="PCRF"/>
    <property type="match status" value="1"/>
</dbReference>
<dbReference type="InterPro" id="IPR045853">
    <property type="entry name" value="Pep_chain_release_fac_I_sf"/>
</dbReference>
<comment type="similarity">
    <text evidence="1">Belongs to the prokaryotic/mitochondrial release factor family.</text>
</comment>
<gene>
    <name evidence="5" type="ORF">CIRG_02250</name>
</gene>
<name>A0A0J6Y0G6_COCIT</name>
<feature type="domain" description="Prokaryotic-type class I peptide chain release factors" evidence="4">
    <location>
        <begin position="282"/>
        <end position="298"/>
    </location>
</feature>
<evidence type="ECO:0000313" key="6">
    <source>
        <dbReference type="Proteomes" id="UP000054565"/>
    </source>
</evidence>
<dbReference type="OrthoDB" id="2019491at2759"/>
<dbReference type="STRING" id="404692.A0A0J6Y0G6"/>
<evidence type="ECO:0000256" key="2">
    <source>
        <dbReference type="ARBA" id="ARBA00022481"/>
    </source>
</evidence>
<sequence length="438" mass="48715">MFGTPWVCSRCLSRYMRLGEARQFRKWTRFYSSVAPERLLSPALLNHARNLAREHATLSERLAGSFEKETAKRVGELTATVQALKEWDKAHESIAELNHLLDDPSSDPELRELASDDLQTTVSSLFALSGKLKESLIPRHPFAELPCLVEIRPGAGGDEAGLFASELLRMYLAFCSRHGLRTAILKKDVEDGAGGSGSEDRLSEAVMEIEAPGSYNILRTEAGVHRVQRIPATEAKGRVHTSAVSVMILPSFSEQNDSALNFDDPNSDYYINPQDVQSEKMRASGAGGQHVNKTESAIRLTHVPTSTVVAVQDSRSQHENRRKAWRLLRSKIAQMRREAREQELVELRRGIMGGVARMGRGDKVRTYNFGQNRCTDHRSGVTIHNLGSVLDGGEGLDNIMESVSNWLVDQEVGVLCGEEWSKQPNEISKKGPNKKDTR</sequence>
<dbReference type="InterPro" id="IPR000352">
    <property type="entry name" value="Pep_chain_release_fac_I"/>
</dbReference>
<dbReference type="Gene3D" id="3.30.70.1660">
    <property type="match status" value="1"/>
</dbReference>
<dbReference type="PANTHER" id="PTHR43804">
    <property type="entry name" value="LD18447P"/>
    <property type="match status" value="1"/>
</dbReference>
<dbReference type="Pfam" id="PF00472">
    <property type="entry name" value="RF-1"/>
    <property type="match status" value="1"/>
</dbReference>
<dbReference type="PANTHER" id="PTHR43804:SF7">
    <property type="entry name" value="LD18447P"/>
    <property type="match status" value="1"/>
</dbReference>
<dbReference type="SMART" id="SM00937">
    <property type="entry name" value="PCRF"/>
    <property type="match status" value="1"/>
</dbReference>
<evidence type="ECO:0000256" key="1">
    <source>
        <dbReference type="ARBA" id="ARBA00010835"/>
    </source>
</evidence>
<dbReference type="InterPro" id="IPR050057">
    <property type="entry name" value="Prokaryotic/Mito_RF"/>
</dbReference>
<dbReference type="EMBL" id="DS028093">
    <property type="protein sequence ID" value="KMP02111.1"/>
    <property type="molecule type" value="Genomic_DNA"/>
</dbReference>
<dbReference type="Gene3D" id="6.10.140.1950">
    <property type="match status" value="1"/>
</dbReference>
<dbReference type="InterPro" id="IPR005139">
    <property type="entry name" value="PCRF"/>
</dbReference>
<dbReference type="SUPFAM" id="SSF75620">
    <property type="entry name" value="Release factor"/>
    <property type="match status" value="1"/>
</dbReference>
<dbReference type="Gene3D" id="3.30.160.20">
    <property type="match status" value="1"/>
</dbReference>
<organism evidence="5 6">
    <name type="scientific">Coccidioides immitis RMSCC 2394</name>
    <dbReference type="NCBI Taxonomy" id="404692"/>
    <lineage>
        <taxon>Eukaryota</taxon>
        <taxon>Fungi</taxon>
        <taxon>Dikarya</taxon>
        <taxon>Ascomycota</taxon>
        <taxon>Pezizomycotina</taxon>
        <taxon>Eurotiomycetes</taxon>
        <taxon>Eurotiomycetidae</taxon>
        <taxon>Onygenales</taxon>
        <taxon>Onygenaceae</taxon>
        <taxon>Coccidioides</taxon>
    </lineage>
</organism>
<dbReference type="GO" id="GO:0032543">
    <property type="term" value="P:mitochondrial translation"/>
    <property type="evidence" value="ECO:0007669"/>
    <property type="project" value="UniProtKB-ARBA"/>
</dbReference>
<dbReference type="GO" id="GO:0003747">
    <property type="term" value="F:translation release factor activity"/>
    <property type="evidence" value="ECO:0007669"/>
    <property type="project" value="InterPro"/>
</dbReference>
<protein>
    <submittedName>
        <fullName evidence="5">Peptide chain release factor 1</fullName>
    </submittedName>
</protein>
<accession>A0A0J6Y0G6</accession>
<evidence type="ECO:0000259" key="4">
    <source>
        <dbReference type="PROSITE" id="PS00745"/>
    </source>
</evidence>
<evidence type="ECO:0000313" key="5">
    <source>
        <dbReference type="EMBL" id="KMP02111.1"/>
    </source>
</evidence>
<dbReference type="GO" id="GO:0005739">
    <property type="term" value="C:mitochondrion"/>
    <property type="evidence" value="ECO:0007669"/>
    <property type="project" value="UniProtKB-ARBA"/>
</dbReference>
<proteinExistence type="inferred from homology"/>
<dbReference type="PROSITE" id="PS00745">
    <property type="entry name" value="RF_PROK_I"/>
    <property type="match status" value="1"/>
</dbReference>
<dbReference type="FunFam" id="3.30.160.20:FF:000070">
    <property type="entry name" value="Related to MRF1-peptide chain release factor, mitochondrial"/>
    <property type="match status" value="1"/>
</dbReference>
<keyword evidence="2" id="KW-0488">Methylation</keyword>
<evidence type="ECO:0000256" key="3">
    <source>
        <dbReference type="ARBA" id="ARBA00022917"/>
    </source>
</evidence>
<dbReference type="AlphaFoldDB" id="A0A0J6Y0G6"/>
<dbReference type="Proteomes" id="UP000054565">
    <property type="component" value="Unassembled WGS sequence"/>
</dbReference>
<keyword evidence="3" id="KW-0648">Protein biosynthesis</keyword>